<organism evidence="1 2">
    <name type="scientific">Panagrolaimus sp. PS1159</name>
    <dbReference type="NCBI Taxonomy" id="55785"/>
    <lineage>
        <taxon>Eukaryota</taxon>
        <taxon>Metazoa</taxon>
        <taxon>Ecdysozoa</taxon>
        <taxon>Nematoda</taxon>
        <taxon>Chromadorea</taxon>
        <taxon>Rhabditida</taxon>
        <taxon>Tylenchina</taxon>
        <taxon>Panagrolaimomorpha</taxon>
        <taxon>Panagrolaimoidea</taxon>
        <taxon>Panagrolaimidae</taxon>
        <taxon>Panagrolaimus</taxon>
    </lineage>
</organism>
<reference evidence="2" key="1">
    <citation type="submission" date="2022-11" db="UniProtKB">
        <authorList>
            <consortium name="WormBaseParasite"/>
        </authorList>
    </citation>
    <scope>IDENTIFICATION</scope>
</reference>
<dbReference type="WBParaSite" id="PS1159_v2.g4543.t1">
    <property type="protein sequence ID" value="PS1159_v2.g4543.t1"/>
    <property type="gene ID" value="PS1159_v2.g4543"/>
</dbReference>
<evidence type="ECO:0000313" key="2">
    <source>
        <dbReference type="WBParaSite" id="PS1159_v2.g4543.t1"/>
    </source>
</evidence>
<sequence>IKITNSTLSLHIATYEKSNEAGHPQFCNKNSDEMTKEKFGSIKKCKKQIFAASKLFIKNLFEFPRQQSDEMPELELSYFKSSQRLINPNKSLYNYRVLKSYLVINIISLLFM</sequence>
<evidence type="ECO:0000313" key="1">
    <source>
        <dbReference type="Proteomes" id="UP000887580"/>
    </source>
</evidence>
<accession>A0AC35GEK9</accession>
<protein>
    <submittedName>
        <fullName evidence="2">Uncharacterized protein</fullName>
    </submittedName>
</protein>
<name>A0AC35GEK9_9BILA</name>
<proteinExistence type="predicted"/>
<dbReference type="Proteomes" id="UP000887580">
    <property type="component" value="Unplaced"/>
</dbReference>